<name>A0ABW1EFZ0_9BACT</name>
<feature type="transmembrane region" description="Helical" evidence="6">
    <location>
        <begin position="258"/>
        <end position="282"/>
    </location>
</feature>
<feature type="transmembrane region" description="Helical" evidence="6">
    <location>
        <begin position="294"/>
        <end position="316"/>
    </location>
</feature>
<feature type="transmembrane region" description="Helical" evidence="6">
    <location>
        <begin position="382"/>
        <end position="401"/>
    </location>
</feature>
<protein>
    <submittedName>
        <fullName evidence="7">L-fucose:H+ symporter permease</fullName>
    </submittedName>
</protein>
<feature type="transmembrane region" description="Helical" evidence="6">
    <location>
        <begin position="322"/>
        <end position="341"/>
    </location>
</feature>
<dbReference type="InterPro" id="IPR011701">
    <property type="entry name" value="MFS"/>
</dbReference>
<dbReference type="InterPro" id="IPR050375">
    <property type="entry name" value="MFS_TsgA-like"/>
</dbReference>
<feature type="transmembrane region" description="Helical" evidence="6">
    <location>
        <begin position="210"/>
        <end position="232"/>
    </location>
</feature>
<reference evidence="8" key="1">
    <citation type="journal article" date="2019" name="Int. J. Syst. Evol. Microbiol.">
        <title>The Global Catalogue of Microorganisms (GCM) 10K type strain sequencing project: providing services to taxonomists for standard genome sequencing and annotation.</title>
        <authorList>
            <consortium name="The Broad Institute Genomics Platform"/>
            <consortium name="The Broad Institute Genome Sequencing Center for Infectious Disease"/>
            <person name="Wu L."/>
            <person name="Ma J."/>
        </authorList>
    </citation>
    <scope>NUCLEOTIDE SEQUENCE [LARGE SCALE GENOMIC DNA]</scope>
    <source>
        <strain evidence="8">JCM 4087</strain>
    </source>
</reference>
<organism evidence="7 8">
    <name type="scientific">Acidicapsa dinghuensis</name>
    <dbReference type="NCBI Taxonomy" id="2218256"/>
    <lineage>
        <taxon>Bacteria</taxon>
        <taxon>Pseudomonadati</taxon>
        <taxon>Acidobacteriota</taxon>
        <taxon>Terriglobia</taxon>
        <taxon>Terriglobales</taxon>
        <taxon>Acidobacteriaceae</taxon>
        <taxon>Acidicapsa</taxon>
    </lineage>
</organism>
<feature type="transmembrane region" description="Helical" evidence="6">
    <location>
        <begin position="348"/>
        <end position="370"/>
    </location>
</feature>
<dbReference type="InterPro" id="IPR005275">
    <property type="entry name" value="Lfuc_symporter_FucP"/>
</dbReference>
<feature type="transmembrane region" description="Helical" evidence="6">
    <location>
        <begin position="93"/>
        <end position="112"/>
    </location>
</feature>
<evidence type="ECO:0000313" key="8">
    <source>
        <dbReference type="Proteomes" id="UP001596091"/>
    </source>
</evidence>
<evidence type="ECO:0000256" key="5">
    <source>
        <dbReference type="ARBA" id="ARBA00023136"/>
    </source>
</evidence>
<feature type="transmembrane region" description="Helical" evidence="6">
    <location>
        <begin position="408"/>
        <end position="426"/>
    </location>
</feature>
<evidence type="ECO:0000256" key="3">
    <source>
        <dbReference type="ARBA" id="ARBA00022692"/>
    </source>
</evidence>
<dbReference type="PANTHER" id="PTHR43702">
    <property type="entry name" value="L-FUCOSE-PROTON SYMPORTER"/>
    <property type="match status" value="1"/>
</dbReference>
<feature type="transmembrane region" description="Helical" evidence="6">
    <location>
        <begin position="118"/>
        <end position="135"/>
    </location>
</feature>
<dbReference type="RefSeq" id="WP_263339275.1">
    <property type="nucleotide sequence ID" value="NZ_JAGSYH010000005.1"/>
</dbReference>
<keyword evidence="3 6" id="KW-0812">Transmembrane</keyword>
<dbReference type="InterPro" id="IPR036259">
    <property type="entry name" value="MFS_trans_sf"/>
</dbReference>
<dbReference type="SUPFAM" id="SSF103473">
    <property type="entry name" value="MFS general substrate transporter"/>
    <property type="match status" value="1"/>
</dbReference>
<sequence>MNITPPSSQNRAARDPHQRLVPQGRILPFVLVTALFFLWGVPNNFNDILISQFMKSFEISRLQAGLVQFAFYMGYFLLAMPAAQLMRRAGYKAGILVGLILYGSGCMLFWPAAIVTKYWVFLMALFVIASGLAFLETAASPFIVQVGDVDTAEQRINFSQAFNPLGSISAVLVGSRFIFSGVDLSPAQVATMQAQHTYAAYLHSETMRVVAPYLILGAVVLFWAVLIGLTPFPHTGLDYSQNTIAKDHSRPLRARKHFVFAVVAQFLYVGAQVGVWSFFISYAKTYTQLSQREAGYWLTGALVAFTAGRFVSTWLLRFLSGSTLLGIFGVINAVICTVAILRPGMMGVWCLIAVSFFMSTMYPTIFALGVKGLGTHTKTGSAFIVMSIVGGAALTLLMGIVPGVARSYSVPALCFVAVALYAWFLSKPEPDELVGDGV</sequence>
<dbReference type="PANTHER" id="PTHR43702:SF11">
    <property type="entry name" value="L-FUCOSE-PROTON SYMPORTER"/>
    <property type="match status" value="1"/>
</dbReference>
<dbReference type="Pfam" id="PF07690">
    <property type="entry name" value="MFS_1"/>
    <property type="match status" value="1"/>
</dbReference>
<evidence type="ECO:0000256" key="6">
    <source>
        <dbReference type="SAM" id="Phobius"/>
    </source>
</evidence>
<evidence type="ECO:0000256" key="2">
    <source>
        <dbReference type="ARBA" id="ARBA00022475"/>
    </source>
</evidence>
<proteinExistence type="predicted"/>
<keyword evidence="2" id="KW-1003">Cell membrane</keyword>
<feature type="transmembrane region" description="Helical" evidence="6">
    <location>
        <begin position="62"/>
        <end position="81"/>
    </location>
</feature>
<keyword evidence="5 6" id="KW-0472">Membrane</keyword>
<gene>
    <name evidence="7" type="primary">fucP</name>
    <name evidence="7" type="ORF">ACFPT7_11970</name>
</gene>
<evidence type="ECO:0000313" key="7">
    <source>
        <dbReference type="EMBL" id="MFC5863013.1"/>
    </source>
</evidence>
<dbReference type="CDD" id="cd17394">
    <property type="entry name" value="MFS_FucP_like"/>
    <property type="match status" value="1"/>
</dbReference>
<comment type="caution">
    <text evidence="7">The sequence shown here is derived from an EMBL/GenBank/DDBJ whole genome shotgun (WGS) entry which is preliminary data.</text>
</comment>
<feature type="transmembrane region" description="Helical" evidence="6">
    <location>
        <begin position="26"/>
        <end position="42"/>
    </location>
</feature>
<keyword evidence="8" id="KW-1185">Reference proteome</keyword>
<dbReference type="EMBL" id="JBHSPH010000003">
    <property type="protein sequence ID" value="MFC5863013.1"/>
    <property type="molecule type" value="Genomic_DNA"/>
</dbReference>
<dbReference type="Gene3D" id="1.20.1250.20">
    <property type="entry name" value="MFS general substrate transporter like domains"/>
    <property type="match status" value="2"/>
</dbReference>
<dbReference type="Proteomes" id="UP001596091">
    <property type="component" value="Unassembled WGS sequence"/>
</dbReference>
<dbReference type="NCBIfam" id="TIGR00885">
    <property type="entry name" value="fucP"/>
    <property type="match status" value="1"/>
</dbReference>
<keyword evidence="4 6" id="KW-1133">Transmembrane helix</keyword>
<evidence type="ECO:0000256" key="1">
    <source>
        <dbReference type="ARBA" id="ARBA00004429"/>
    </source>
</evidence>
<comment type="subcellular location">
    <subcellularLocation>
        <location evidence="1">Cell inner membrane</location>
        <topology evidence="1">Multi-pass membrane protein</topology>
    </subcellularLocation>
</comment>
<accession>A0ABW1EFZ0</accession>
<evidence type="ECO:0000256" key="4">
    <source>
        <dbReference type="ARBA" id="ARBA00022989"/>
    </source>
</evidence>